<dbReference type="Proteomes" id="UP000298460">
    <property type="component" value="Unassembled WGS sequence"/>
</dbReference>
<organism evidence="1 2">
    <name type="scientific">Desulfosporosinus fructosivorans</name>
    <dbReference type="NCBI Taxonomy" id="2018669"/>
    <lineage>
        <taxon>Bacteria</taxon>
        <taxon>Bacillati</taxon>
        <taxon>Bacillota</taxon>
        <taxon>Clostridia</taxon>
        <taxon>Eubacteriales</taxon>
        <taxon>Desulfitobacteriaceae</taxon>
        <taxon>Desulfosporosinus</taxon>
    </lineage>
</organism>
<dbReference type="AlphaFoldDB" id="A0A4Z0R3U3"/>
<accession>A0A4Z0R3U3</accession>
<proteinExistence type="predicted"/>
<name>A0A4Z0R3U3_9FIRM</name>
<reference evidence="1 2" key="1">
    <citation type="submission" date="2019-03" db="EMBL/GenBank/DDBJ databases">
        <title>Draft Genome Sequence of Desulfosporosinus fructosivorans Strain 63.6F, Isolated from Marine Sediment in the Baltic Sea.</title>
        <authorList>
            <person name="Hausmann B."/>
            <person name="Vandieken V."/>
            <person name="Pjevac P."/>
            <person name="Schreck K."/>
            <person name="Herbold C.W."/>
            <person name="Loy A."/>
        </authorList>
    </citation>
    <scope>NUCLEOTIDE SEQUENCE [LARGE SCALE GENOMIC DNA]</scope>
    <source>
        <strain evidence="1 2">63.6F</strain>
    </source>
</reference>
<protein>
    <submittedName>
        <fullName evidence="1">Uncharacterized protein</fullName>
    </submittedName>
</protein>
<evidence type="ECO:0000313" key="2">
    <source>
        <dbReference type="Proteomes" id="UP000298460"/>
    </source>
</evidence>
<gene>
    <name evidence="1" type="ORF">E4K67_13640</name>
</gene>
<evidence type="ECO:0000313" key="1">
    <source>
        <dbReference type="EMBL" id="TGE37751.1"/>
    </source>
</evidence>
<sequence length="92" mass="11384">MYRGWQQNVIYENGILYNDYLFNWDKVISYRWRSYNKNEFFRKGEYCILEITLQQKRIDKFFKLDNPKIKLKVNCGDREIINGILEKYTIIN</sequence>
<comment type="caution">
    <text evidence="1">The sequence shown here is derived from an EMBL/GenBank/DDBJ whole genome shotgun (WGS) entry which is preliminary data.</text>
</comment>
<dbReference type="EMBL" id="SPQQ01000004">
    <property type="protein sequence ID" value="TGE37751.1"/>
    <property type="molecule type" value="Genomic_DNA"/>
</dbReference>
<keyword evidence="2" id="KW-1185">Reference proteome</keyword>